<keyword evidence="3" id="KW-1185">Reference proteome</keyword>
<sequence>MTAAEPAGDMETPSEWGADACTTGTDATLSGAAEEGIAEVGDGSATPAAGATAGGGATVTAPTEGGSVAVTPVDTDGCRDTGVVEAAKRCDHELRSPGNHQISPAPKSKAAMSHSGPR</sequence>
<dbReference type="EMBL" id="BAABEX010000002">
    <property type="protein sequence ID" value="GAA4418015.1"/>
    <property type="molecule type" value="Genomic_DNA"/>
</dbReference>
<reference evidence="3" key="1">
    <citation type="journal article" date="2019" name="Int. J. Syst. Evol. Microbiol.">
        <title>The Global Catalogue of Microorganisms (GCM) 10K type strain sequencing project: providing services to taxonomists for standard genome sequencing and annotation.</title>
        <authorList>
            <consortium name="The Broad Institute Genomics Platform"/>
            <consortium name="The Broad Institute Genome Sequencing Center for Infectious Disease"/>
            <person name="Wu L."/>
            <person name="Ma J."/>
        </authorList>
    </citation>
    <scope>NUCLEOTIDE SEQUENCE [LARGE SCALE GENOMIC DNA]</scope>
    <source>
        <strain evidence="3">JCM 31890</strain>
    </source>
</reference>
<proteinExistence type="predicted"/>
<name>A0ABP8KX96_9BURK</name>
<protein>
    <submittedName>
        <fullName evidence="2">Uncharacterized protein</fullName>
    </submittedName>
</protein>
<evidence type="ECO:0000313" key="2">
    <source>
        <dbReference type="EMBL" id="GAA4418015.1"/>
    </source>
</evidence>
<organism evidence="2 3">
    <name type="scientific">Acidovorax lacteus</name>
    <dbReference type="NCBI Taxonomy" id="1924988"/>
    <lineage>
        <taxon>Bacteria</taxon>
        <taxon>Pseudomonadati</taxon>
        <taxon>Pseudomonadota</taxon>
        <taxon>Betaproteobacteria</taxon>
        <taxon>Burkholderiales</taxon>
        <taxon>Comamonadaceae</taxon>
        <taxon>Acidovorax</taxon>
    </lineage>
</organism>
<feature type="region of interest" description="Disordered" evidence="1">
    <location>
        <begin position="40"/>
        <end position="118"/>
    </location>
</feature>
<feature type="compositionally biased region" description="Basic and acidic residues" evidence="1">
    <location>
        <begin position="86"/>
        <end position="95"/>
    </location>
</feature>
<evidence type="ECO:0000256" key="1">
    <source>
        <dbReference type="SAM" id="MobiDB-lite"/>
    </source>
</evidence>
<feature type="region of interest" description="Disordered" evidence="1">
    <location>
        <begin position="1"/>
        <end position="26"/>
    </location>
</feature>
<gene>
    <name evidence="2" type="ORF">GCM10023090_02430</name>
</gene>
<evidence type="ECO:0000313" key="3">
    <source>
        <dbReference type="Proteomes" id="UP001501788"/>
    </source>
</evidence>
<dbReference type="Proteomes" id="UP001501788">
    <property type="component" value="Unassembled WGS sequence"/>
</dbReference>
<comment type="caution">
    <text evidence="2">The sequence shown here is derived from an EMBL/GenBank/DDBJ whole genome shotgun (WGS) entry which is preliminary data.</text>
</comment>
<feature type="compositionally biased region" description="Low complexity" evidence="1">
    <location>
        <begin position="17"/>
        <end position="26"/>
    </location>
</feature>
<accession>A0ABP8KX96</accession>